<dbReference type="InterPro" id="IPR016188">
    <property type="entry name" value="PurM-like_N"/>
</dbReference>
<comment type="caution">
    <text evidence="5">The sequence shown here is derived from an EMBL/GenBank/DDBJ whole genome shotgun (WGS) entry which is preliminary data.</text>
</comment>
<dbReference type="CDD" id="cd02192">
    <property type="entry name" value="PurM-like3"/>
    <property type="match status" value="1"/>
</dbReference>
<dbReference type="InterPro" id="IPR010918">
    <property type="entry name" value="PurM-like_C_dom"/>
</dbReference>
<protein>
    <recommendedName>
        <fullName evidence="7">AIR synthase</fullName>
    </recommendedName>
</protein>
<dbReference type="NCBIfam" id="TIGR04049">
    <property type="entry name" value="AIR_rel_sll0787"/>
    <property type="match status" value="1"/>
</dbReference>
<dbReference type="SUPFAM" id="SSF55326">
    <property type="entry name" value="PurM N-terminal domain-like"/>
    <property type="match status" value="1"/>
</dbReference>
<dbReference type="OrthoDB" id="9767928at2"/>
<accession>A0A370FCC5</accession>
<dbReference type="AlphaFoldDB" id="A0A370FCC5"/>
<dbReference type="SUPFAM" id="SSF56042">
    <property type="entry name" value="PurM C-terminal domain-like"/>
    <property type="match status" value="1"/>
</dbReference>
<evidence type="ECO:0000256" key="1">
    <source>
        <dbReference type="ARBA" id="ARBA00022977"/>
    </source>
</evidence>
<dbReference type="InterPro" id="IPR024030">
    <property type="entry name" value="AIR_synthase-rel_sll0787"/>
</dbReference>
<dbReference type="PANTHER" id="PTHR30270">
    <property type="entry name" value="THIAMINE-MONOPHOSPHATE KINASE"/>
    <property type="match status" value="1"/>
</dbReference>
<sequence length="421" mass="43766">MSTQGPESVRTDSRSVRPEPVEGRDGAWPGLRQAQPERVGSDQPARLLPPLLAALRAGRGFAHKRDIARVMQALDGDAPAAMGEPTVMPTYASTNVPNGDDCAVLPLPGGGHQLLAIEGLMPDFVQQQPWFAGYSAVMVNLSDVAAMGGRPTAVVDALWSADEATTAEMLRGMRAACAQYGVPLVGGHTNLRSASAQLAVAVLGRAERLISSFAARPGDRLLVATDLRGAWQGDAPFWNASTAAPAARLQADLALLPQLAETGLVDAGKDISMAGVLGTLLMLLECSGCGARVELDRLPCPTRAQGGPDWHEQGDEAQARRLRWLSTFPSFGFVLAVRPALAADVQARFSEHGIACADIGEVQAGTRLDVALGAEQACLWDLAASAFILGGPATSATVPTSASASARAPALVESAKAGHHA</sequence>
<dbReference type="InterPro" id="IPR036676">
    <property type="entry name" value="PurM-like_C_sf"/>
</dbReference>
<organism evidence="5 6">
    <name type="scientific">Pseudacidovorax intermedius</name>
    <dbReference type="NCBI Taxonomy" id="433924"/>
    <lineage>
        <taxon>Bacteria</taxon>
        <taxon>Pseudomonadati</taxon>
        <taxon>Pseudomonadota</taxon>
        <taxon>Betaproteobacteria</taxon>
        <taxon>Burkholderiales</taxon>
        <taxon>Comamonadaceae</taxon>
        <taxon>Pseudacidovorax</taxon>
    </lineage>
</organism>
<dbReference type="GO" id="GO:0009228">
    <property type="term" value="P:thiamine biosynthetic process"/>
    <property type="evidence" value="ECO:0007669"/>
    <property type="project" value="UniProtKB-KW"/>
</dbReference>
<gene>
    <name evidence="5" type="ORF">DFR41_10681</name>
</gene>
<keyword evidence="1" id="KW-0784">Thiamine biosynthesis</keyword>
<keyword evidence="6" id="KW-1185">Reference proteome</keyword>
<reference evidence="5 6" key="1">
    <citation type="submission" date="2018-07" db="EMBL/GenBank/DDBJ databases">
        <title>Genomic Encyclopedia of Type Strains, Phase IV (KMG-IV): sequencing the most valuable type-strain genomes for metagenomic binning, comparative biology and taxonomic classification.</title>
        <authorList>
            <person name="Goeker M."/>
        </authorList>
    </citation>
    <scope>NUCLEOTIDE SEQUENCE [LARGE SCALE GENOMIC DNA]</scope>
    <source>
        <strain evidence="5 6">DSM 21352</strain>
    </source>
</reference>
<dbReference type="Proteomes" id="UP000255265">
    <property type="component" value="Unassembled WGS sequence"/>
</dbReference>
<feature type="domain" description="PurM-like C-terminal" evidence="4">
    <location>
        <begin position="251"/>
        <end position="370"/>
    </location>
</feature>
<dbReference type="InterPro" id="IPR011413">
    <property type="entry name" value="UCP036540_AIR"/>
</dbReference>
<dbReference type="EMBL" id="QQAV01000006">
    <property type="protein sequence ID" value="RDI23377.1"/>
    <property type="molecule type" value="Genomic_DNA"/>
</dbReference>
<dbReference type="InterPro" id="IPR036921">
    <property type="entry name" value="PurM-like_N_sf"/>
</dbReference>
<evidence type="ECO:0000256" key="2">
    <source>
        <dbReference type="SAM" id="MobiDB-lite"/>
    </source>
</evidence>
<evidence type="ECO:0000259" key="3">
    <source>
        <dbReference type="Pfam" id="PF00586"/>
    </source>
</evidence>
<dbReference type="InterPro" id="IPR006283">
    <property type="entry name" value="ThiL-like"/>
</dbReference>
<dbReference type="Gene3D" id="3.30.1330.10">
    <property type="entry name" value="PurM-like, N-terminal domain"/>
    <property type="match status" value="1"/>
</dbReference>
<dbReference type="GO" id="GO:0009030">
    <property type="term" value="F:thiamine-phosphate kinase activity"/>
    <property type="evidence" value="ECO:0007669"/>
    <property type="project" value="InterPro"/>
</dbReference>
<dbReference type="RefSeq" id="WP_114803441.1">
    <property type="nucleotide sequence ID" value="NZ_QQAV01000006.1"/>
</dbReference>
<name>A0A370FCC5_9BURK</name>
<evidence type="ECO:0008006" key="7">
    <source>
        <dbReference type="Google" id="ProtNLM"/>
    </source>
</evidence>
<dbReference type="PANTHER" id="PTHR30270:SF0">
    <property type="entry name" value="THIAMINE-MONOPHOSPHATE KINASE"/>
    <property type="match status" value="1"/>
</dbReference>
<evidence type="ECO:0000313" key="6">
    <source>
        <dbReference type="Proteomes" id="UP000255265"/>
    </source>
</evidence>
<feature type="region of interest" description="Disordered" evidence="2">
    <location>
        <begin position="1"/>
        <end position="45"/>
    </location>
</feature>
<dbReference type="Pfam" id="PF02769">
    <property type="entry name" value="AIRS_C"/>
    <property type="match status" value="1"/>
</dbReference>
<feature type="domain" description="PurM-like N-terminal" evidence="3">
    <location>
        <begin position="99"/>
        <end position="205"/>
    </location>
</feature>
<evidence type="ECO:0000313" key="5">
    <source>
        <dbReference type="EMBL" id="RDI23377.1"/>
    </source>
</evidence>
<feature type="compositionally biased region" description="Basic and acidic residues" evidence="2">
    <location>
        <begin position="9"/>
        <end position="25"/>
    </location>
</feature>
<proteinExistence type="predicted"/>
<dbReference type="Gene3D" id="3.90.650.10">
    <property type="entry name" value="PurM-like C-terminal domain"/>
    <property type="match status" value="1"/>
</dbReference>
<evidence type="ECO:0000259" key="4">
    <source>
        <dbReference type="Pfam" id="PF02769"/>
    </source>
</evidence>
<dbReference type="Pfam" id="PF00586">
    <property type="entry name" value="AIRS"/>
    <property type="match status" value="1"/>
</dbReference>